<evidence type="ECO:0000313" key="2">
    <source>
        <dbReference type="EMBL" id="EEE05627.1"/>
    </source>
</evidence>
<sequence>MAREPARGAGGGAPGRNLGLPPARFPKSRNGPSRRLSADETNVF</sequence>
<name>B9BUY0_9BURK</name>
<evidence type="ECO:0000256" key="1">
    <source>
        <dbReference type="SAM" id="MobiDB-lite"/>
    </source>
</evidence>
<proteinExistence type="predicted"/>
<feature type="region of interest" description="Disordered" evidence="1">
    <location>
        <begin position="1"/>
        <end position="44"/>
    </location>
</feature>
<comment type="caution">
    <text evidence="2">The sequence shown here is derived from an EMBL/GenBank/DDBJ whole genome shotgun (WGS) entry which is preliminary data.</text>
</comment>
<dbReference type="EMBL" id="ACFC01000009">
    <property type="protein sequence ID" value="EEE05627.1"/>
    <property type="molecule type" value="Genomic_DNA"/>
</dbReference>
<accession>B9BUY0</accession>
<reference evidence="2 3" key="1">
    <citation type="journal article" date="2012" name="J. Bacteriol.">
        <title>Draft Genome Sequence Determination for Cystic Fibrosis and Chronic Granulomatous Disease Burkholderia multivorans Isolates.</title>
        <authorList>
            <person name="Varga J.J."/>
            <person name="Losada L."/>
            <person name="Zelazny A.M."/>
            <person name="Brinkac L."/>
            <person name="Harkins D."/>
            <person name="Radune D."/>
            <person name="Hostetler J."/>
            <person name="Sampaio E.P."/>
            <person name="Ronning C.M."/>
            <person name="Nierman W.C."/>
            <person name="Greenberg D.E."/>
            <person name="Holland S.M."/>
            <person name="Goldberg J.B."/>
        </authorList>
    </citation>
    <scope>NUCLEOTIDE SEQUENCE [LARGE SCALE GENOMIC DNA]</scope>
    <source>
        <strain evidence="2 3">CGD2</strain>
    </source>
</reference>
<protein>
    <submittedName>
        <fullName evidence="2">Uncharacterized protein</fullName>
    </submittedName>
</protein>
<evidence type="ECO:0000313" key="3">
    <source>
        <dbReference type="Proteomes" id="UP000004535"/>
    </source>
</evidence>
<dbReference type="Proteomes" id="UP000004535">
    <property type="component" value="Unassembled WGS sequence"/>
</dbReference>
<gene>
    <name evidence="2" type="ORF">BURMUCGD2_3870</name>
</gene>
<dbReference type="AlphaFoldDB" id="B9BUY0"/>
<organism evidence="2 3">
    <name type="scientific">Burkholderia multivorans CGD2</name>
    <dbReference type="NCBI Taxonomy" id="513052"/>
    <lineage>
        <taxon>Bacteria</taxon>
        <taxon>Pseudomonadati</taxon>
        <taxon>Pseudomonadota</taxon>
        <taxon>Betaproteobacteria</taxon>
        <taxon>Burkholderiales</taxon>
        <taxon>Burkholderiaceae</taxon>
        <taxon>Burkholderia</taxon>
        <taxon>Burkholderia cepacia complex</taxon>
    </lineage>
</organism>